<evidence type="ECO:0000313" key="8">
    <source>
        <dbReference type="Proteomes" id="UP000219973"/>
    </source>
</evidence>
<dbReference type="InterPro" id="IPR003823">
    <property type="entry name" value="CP12_dom"/>
</dbReference>
<sequence length="75" mass="8790">MESIEQHILKDKEILQDPTVSPQMRRHIEGELHDLEEYVEHHKTEIEAGDHHDPTPLELYCDANPSEPECLVYDD</sequence>
<dbReference type="Proteomes" id="UP000219973">
    <property type="component" value="Segment"/>
</dbReference>
<gene>
    <name evidence="3" type="ORF">LIS091010_015</name>
    <name evidence="4" type="ORF">RW010709_015</name>
    <name evidence="5" type="ORF">RW030709_015</name>
    <name evidence="6" type="ORF">W1090709_015</name>
</gene>
<evidence type="ECO:0000313" key="6">
    <source>
        <dbReference type="EMBL" id="AOO08238.1"/>
    </source>
</evidence>
<dbReference type="Proteomes" id="UP000219823">
    <property type="component" value="Segment"/>
</dbReference>
<feature type="domain" description="CP12" evidence="2">
    <location>
        <begin position="4"/>
        <end position="75"/>
    </location>
</feature>
<protein>
    <recommendedName>
        <fullName evidence="2">CP12 domain-containing protein</fullName>
    </recommendedName>
</protein>
<evidence type="ECO:0000313" key="7">
    <source>
        <dbReference type="Proteomes" id="UP000219823"/>
    </source>
</evidence>
<evidence type="ECO:0000259" key="2">
    <source>
        <dbReference type="SMART" id="SM01093"/>
    </source>
</evidence>
<evidence type="ECO:0000313" key="4">
    <source>
        <dbReference type="EMBL" id="AOO03742.1"/>
    </source>
</evidence>
<dbReference type="EMBL" id="KX349276">
    <property type="protein sequence ID" value="AOO08238.1"/>
    <property type="molecule type" value="Genomic_DNA"/>
</dbReference>
<feature type="compositionally biased region" description="Basic and acidic residues" evidence="1">
    <location>
        <begin position="40"/>
        <end position="55"/>
    </location>
</feature>
<feature type="region of interest" description="Disordered" evidence="1">
    <location>
        <begin position="40"/>
        <end position="61"/>
    </location>
</feature>
<accession>A0A1D7S3P7</accession>
<dbReference type="EMBL" id="KX349232">
    <property type="protein sequence ID" value="AON98821.1"/>
    <property type="molecule type" value="Genomic_DNA"/>
</dbReference>
<evidence type="ECO:0000313" key="5">
    <source>
        <dbReference type="EMBL" id="AOO04384.1"/>
    </source>
</evidence>
<reference evidence="7 8" key="1">
    <citation type="journal article" date="2016" name="Environ. Microbiol.">
        <title>Genomic diversification of marine cyanophages into stable ecotypes.</title>
        <authorList>
            <person name="Marston M.F."/>
            <person name="Martiny J.B."/>
        </authorList>
    </citation>
    <scope>NUCLEOTIDE SEQUENCE [LARGE SCALE GENOMIC DNA]</scope>
    <source>
        <strain evidence="3">LIS_09_1010</strain>
        <strain evidence="4">RW_01_0709</strain>
        <strain evidence="5">RW_03_0709</strain>
        <strain evidence="6">W1_09_0709</strain>
    </source>
</reference>
<dbReference type="Proteomes" id="UP000220822">
    <property type="component" value="Genome"/>
</dbReference>
<evidence type="ECO:0000313" key="3">
    <source>
        <dbReference type="EMBL" id="AON98821.1"/>
    </source>
</evidence>
<dbReference type="SMART" id="SM01093">
    <property type="entry name" value="CP12"/>
    <property type="match status" value="1"/>
</dbReference>
<proteinExistence type="predicted"/>
<dbReference type="EMBL" id="KX349258">
    <property type="protein sequence ID" value="AOO04384.1"/>
    <property type="molecule type" value="Genomic_DNA"/>
</dbReference>
<name>A0A1D7S3P7_9CAUD</name>
<evidence type="ECO:0000256" key="1">
    <source>
        <dbReference type="SAM" id="MobiDB-lite"/>
    </source>
</evidence>
<dbReference type="Pfam" id="PF02672">
    <property type="entry name" value="CP12"/>
    <property type="match status" value="1"/>
</dbReference>
<organism evidence="6 7">
    <name type="scientific">Synechococcus phage S-RIM2</name>
    <dbReference type="NCBI Taxonomy" id="687800"/>
    <lineage>
        <taxon>Viruses</taxon>
        <taxon>Duplodnaviria</taxon>
        <taxon>Heunggongvirae</taxon>
        <taxon>Uroviricota</taxon>
        <taxon>Caudoviricetes</taxon>
        <taxon>Pantevenvirales</taxon>
        <taxon>Kyanoviridae</taxon>
        <taxon>Nerrivikvirus</taxon>
        <taxon>Nerrivikvirus srim2</taxon>
    </lineage>
</organism>
<dbReference type="EMBL" id="KX349255">
    <property type="protein sequence ID" value="AOO03742.1"/>
    <property type="molecule type" value="Genomic_DNA"/>
</dbReference>
<dbReference type="Proteomes" id="UP000220729">
    <property type="component" value="Segment"/>
</dbReference>